<evidence type="ECO:0000256" key="5">
    <source>
        <dbReference type="ARBA" id="ARBA00023136"/>
    </source>
</evidence>
<keyword evidence="4 6" id="KW-1133">Transmembrane helix</keyword>
<keyword evidence="5 6" id="KW-0472">Membrane</keyword>
<comment type="caution">
    <text evidence="7">The sequence shown here is derived from an EMBL/GenBank/DDBJ whole genome shotgun (WGS) entry which is preliminary data.</text>
</comment>
<gene>
    <name evidence="7" type="ORF">BST99_12715</name>
</gene>
<feature type="transmembrane region" description="Helical" evidence="6">
    <location>
        <begin position="115"/>
        <end position="133"/>
    </location>
</feature>
<proteinExistence type="predicted"/>
<comment type="subcellular location">
    <subcellularLocation>
        <location evidence="1">Cell membrane</location>
        <topology evidence="1">Multi-pass membrane protein</topology>
    </subcellularLocation>
</comment>
<dbReference type="EMBL" id="MQVX01000001">
    <property type="protein sequence ID" value="PQJ16462.1"/>
    <property type="molecule type" value="Genomic_DNA"/>
</dbReference>
<evidence type="ECO:0000313" key="7">
    <source>
        <dbReference type="EMBL" id="PQJ16462.1"/>
    </source>
</evidence>
<keyword evidence="2" id="KW-1003">Cell membrane</keyword>
<evidence type="ECO:0000256" key="6">
    <source>
        <dbReference type="SAM" id="Phobius"/>
    </source>
</evidence>
<dbReference type="AlphaFoldDB" id="A0A2S7T956"/>
<evidence type="ECO:0000256" key="4">
    <source>
        <dbReference type="ARBA" id="ARBA00022989"/>
    </source>
</evidence>
<dbReference type="InterPro" id="IPR001123">
    <property type="entry name" value="LeuE-type"/>
</dbReference>
<feature type="transmembrane region" description="Helical" evidence="6">
    <location>
        <begin position="75"/>
        <end position="95"/>
    </location>
</feature>
<dbReference type="Pfam" id="PF01810">
    <property type="entry name" value="LysE"/>
    <property type="match status" value="1"/>
</dbReference>
<dbReference type="GO" id="GO:0005886">
    <property type="term" value="C:plasma membrane"/>
    <property type="evidence" value="ECO:0007669"/>
    <property type="project" value="UniProtKB-SubCell"/>
</dbReference>
<dbReference type="Proteomes" id="UP000239366">
    <property type="component" value="Unassembled WGS sequence"/>
</dbReference>
<accession>A0A2S7T956</accession>
<evidence type="ECO:0000313" key="8">
    <source>
        <dbReference type="Proteomes" id="UP000239366"/>
    </source>
</evidence>
<evidence type="ECO:0000256" key="3">
    <source>
        <dbReference type="ARBA" id="ARBA00022692"/>
    </source>
</evidence>
<dbReference type="GO" id="GO:0006865">
    <property type="term" value="P:amino acid transport"/>
    <property type="evidence" value="ECO:0007669"/>
    <property type="project" value="InterPro"/>
</dbReference>
<feature type="transmembrane region" description="Helical" evidence="6">
    <location>
        <begin position="153"/>
        <end position="171"/>
    </location>
</feature>
<keyword evidence="3 6" id="KW-0812">Transmembrane</keyword>
<dbReference type="OrthoDB" id="1451945at2"/>
<evidence type="ECO:0000256" key="1">
    <source>
        <dbReference type="ARBA" id="ARBA00004651"/>
    </source>
</evidence>
<evidence type="ECO:0000256" key="2">
    <source>
        <dbReference type="ARBA" id="ARBA00022475"/>
    </source>
</evidence>
<name>A0A2S7T956_9FLAO</name>
<sequence>MTHLLILFFATFSAAFMATVPPGLLNMNAAKTSVEKGKWNGIVFSLGVSSTIIVQAYISVLISKFLYNNPDVIDILLKAALVVFAFFTLYFFFKARSKKVKSPEELARRGSKKNSFFKGILLASLNFLTIPYYAGIHAMWNKTGWIQFKQEDILVFVLAAGAGTFSVLYLYTFYFNKMETRTNRFSKNSNYIISLLMLVLLAITLIRIMYRDM</sequence>
<reference evidence="8" key="1">
    <citation type="submission" date="2016-11" db="EMBL/GenBank/DDBJ databases">
        <title>Trade-off between light-utilization and light-protection in marine flavobacteria.</title>
        <authorList>
            <person name="Kumagai Y."/>
            <person name="Yoshizawa S."/>
            <person name="Kogure K."/>
        </authorList>
    </citation>
    <scope>NUCLEOTIDE SEQUENCE [LARGE SCALE GENOMIC DNA]</scope>
    <source>
        <strain evidence="8">SG-18</strain>
    </source>
</reference>
<feature type="transmembrane region" description="Helical" evidence="6">
    <location>
        <begin position="41"/>
        <end position="63"/>
    </location>
</feature>
<feature type="transmembrane region" description="Helical" evidence="6">
    <location>
        <begin position="191"/>
        <end position="210"/>
    </location>
</feature>
<organism evidence="7 8">
    <name type="scientific">Aureicoccus marinus</name>
    <dbReference type="NCBI Taxonomy" id="754435"/>
    <lineage>
        <taxon>Bacteria</taxon>
        <taxon>Pseudomonadati</taxon>
        <taxon>Bacteroidota</taxon>
        <taxon>Flavobacteriia</taxon>
        <taxon>Flavobacteriales</taxon>
        <taxon>Flavobacteriaceae</taxon>
        <taxon>Aureicoccus</taxon>
    </lineage>
</organism>
<dbReference type="RefSeq" id="WP_105002135.1">
    <property type="nucleotide sequence ID" value="NZ_MQVX01000001.1"/>
</dbReference>
<keyword evidence="8" id="KW-1185">Reference proteome</keyword>
<protein>
    <submittedName>
        <fullName evidence="7">Lysine transporter LysE</fullName>
    </submittedName>
</protein>